<organism evidence="9 10">
    <name type="scientific">Staphylococcus pragensis</name>
    <dbReference type="NCBI Taxonomy" id="1611836"/>
    <lineage>
        <taxon>Bacteria</taxon>
        <taxon>Bacillati</taxon>
        <taxon>Bacillota</taxon>
        <taxon>Bacilli</taxon>
        <taxon>Bacillales</taxon>
        <taxon>Staphylococcaceae</taxon>
        <taxon>Staphylococcus</taxon>
    </lineage>
</organism>
<evidence type="ECO:0000313" key="10">
    <source>
        <dbReference type="Proteomes" id="UP000297459"/>
    </source>
</evidence>
<dbReference type="GO" id="GO:0052588">
    <property type="term" value="F:diacetyl reductase ((S)-acetoin forming) (NAD+) activity"/>
    <property type="evidence" value="ECO:0007669"/>
    <property type="project" value="UniProtKB-EC"/>
</dbReference>
<reference evidence="9 10" key="1">
    <citation type="submission" date="2019-04" db="EMBL/GenBank/DDBJ databases">
        <title>Genomic characterization of Staphylococcus petrasii strains.</title>
        <authorList>
            <person name="Vrbovska V."/>
            <person name="Kovarovic V."/>
            <person name="Maslanova I."/>
            <person name="Indrakova A."/>
            <person name="Petras P."/>
            <person name="Sedo O."/>
            <person name="Svec P."/>
            <person name="Fisarova L."/>
            <person name="Sedlacek I."/>
            <person name="Doskar J."/>
            <person name="Pantucek R."/>
        </authorList>
    </citation>
    <scope>NUCLEOTIDE SEQUENCE [LARGE SCALE GENOMIC DNA]</scope>
    <source>
        <strain evidence="9 10">CCM 8529</strain>
    </source>
</reference>
<dbReference type="Pfam" id="PF13561">
    <property type="entry name" value="adh_short_C2"/>
    <property type="match status" value="1"/>
</dbReference>
<dbReference type="PRINTS" id="PR00080">
    <property type="entry name" value="SDRFAMILY"/>
</dbReference>
<dbReference type="EC" id="1.1.1.304" evidence="3"/>
<comment type="function">
    <text evidence="1">Catalyzes the irreversible reduction of 2,3-butanediol to (S)-acetoin in the presence of NADH.</text>
</comment>
<dbReference type="CDD" id="cd05233">
    <property type="entry name" value="SDR_c"/>
    <property type="match status" value="1"/>
</dbReference>
<evidence type="ECO:0000256" key="8">
    <source>
        <dbReference type="ARBA" id="ARBA00047315"/>
    </source>
</evidence>
<name>A0A4Z1B2I0_9STAP</name>
<dbReference type="Gene3D" id="3.40.50.720">
    <property type="entry name" value="NAD(P)-binding Rossmann-like Domain"/>
    <property type="match status" value="1"/>
</dbReference>
<dbReference type="Proteomes" id="UP000297459">
    <property type="component" value="Unassembled WGS sequence"/>
</dbReference>
<proteinExistence type="inferred from homology"/>
<evidence type="ECO:0000256" key="2">
    <source>
        <dbReference type="ARBA" id="ARBA00006484"/>
    </source>
</evidence>
<evidence type="ECO:0000256" key="1">
    <source>
        <dbReference type="ARBA" id="ARBA00003200"/>
    </source>
</evidence>
<evidence type="ECO:0000256" key="5">
    <source>
        <dbReference type="ARBA" id="ARBA00023002"/>
    </source>
</evidence>
<comment type="caution">
    <text evidence="9">The sequence shown here is derived from an EMBL/GenBank/DDBJ whole genome shotgun (WGS) entry which is preliminary data.</text>
</comment>
<dbReference type="InterPro" id="IPR036291">
    <property type="entry name" value="NAD(P)-bd_dom_sf"/>
</dbReference>
<comment type="similarity">
    <text evidence="2">Belongs to the short-chain dehydrogenases/reductases (SDR) family.</text>
</comment>
<dbReference type="PANTHER" id="PTHR24321:SF8">
    <property type="entry name" value="ESTRADIOL 17-BETA-DEHYDROGENASE 8-RELATED"/>
    <property type="match status" value="1"/>
</dbReference>
<dbReference type="InterPro" id="IPR002347">
    <property type="entry name" value="SDR_fam"/>
</dbReference>
<dbReference type="PANTHER" id="PTHR24321">
    <property type="entry name" value="DEHYDROGENASES, SHORT CHAIN"/>
    <property type="match status" value="1"/>
</dbReference>
<dbReference type="SUPFAM" id="SSF51735">
    <property type="entry name" value="NAD(P)-binding Rossmann-fold domains"/>
    <property type="match status" value="1"/>
</dbReference>
<dbReference type="FunFam" id="3.40.50.720:FF:000084">
    <property type="entry name" value="Short-chain dehydrogenase reductase"/>
    <property type="match status" value="1"/>
</dbReference>
<sequence length="257" mass="27496">MMRLENKVALITGSGGGMGYETAKHFVEEGAIVIVPDLKEDVVNEAVQSLSKSTNNNVYGYVLDVSKETSVEETFNHIKQDIGKLDILINCAGITGADKTTDQLTEEEWDQVFAVDVKGVFFCTKHAVPLLRDNGGGSIVNFSSILGLVGTDELTPYAAAKGAVTNMTRQDAISFGKDHIRVNSVHPGTILTPLVKKLGEETEGGLEAYTAKMSERHPIGYLGEPVDVANAVLFLASDEARFITGAALTVDGGYTAR</sequence>
<keyword evidence="10" id="KW-1185">Reference proteome</keyword>
<dbReference type="EMBL" id="SRPJ01000006">
    <property type="protein sequence ID" value="TGN24696.1"/>
    <property type="molecule type" value="Genomic_DNA"/>
</dbReference>
<dbReference type="AlphaFoldDB" id="A0A4Z1B2I0"/>
<keyword evidence="5" id="KW-0560">Oxidoreductase</keyword>
<dbReference type="GO" id="GO:0008206">
    <property type="term" value="P:bile acid metabolic process"/>
    <property type="evidence" value="ECO:0007669"/>
    <property type="project" value="UniProtKB-ARBA"/>
</dbReference>
<comment type="catalytic activity">
    <reaction evidence="8">
        <text>(S)-acetoin + NAD(+) = diacetyl + NADH + H(+)</text>
        <dbReference type="Rhea" id="RHEA:27286"/>
        <dbReference type="ChEBI" id="CHEBI:15378"/>
        <dbReference type="ChEBI" id="CHEBI:15687"/>
        <dbReference type="ChEBI" id="CHEBI:16583"/>
        <dbReference type="ChEBI" id="CHEBI:57540"/>
        <dbReference type="ChEBI" id="CHEBI:57945"/>
        <dbReference type="EC" id="1.1.1.304"/>
    </reaction>
</comment>
<evidence type="ECO:0000313" key="9">
    <source>
        <dbReference type="EMBL" id="TGN24696.1"/>
    </source>
</evidence>
<accession>A0A4Z1B2I0</accession>
<evidence type="ECO:0000256" key="3">
    <source>
        <dbReference type="ARBA" id="ARBA00012848"/>
    </source>
</evidence>
<gene>
    <name evidence="9" type="ORF">E2558_10015</name>
</gene>
<dbReference type="NCBIfam" id="NF005559">
    <property type="entry name" value="PRK07231.1"/>
    <property type="match status" value="1"/>
</dbReference>
<evidence type="ECO:0000256" key="4">
    <source>
        <dbReference type="ARBA" id="ARBA00016110"/>
    </source>
</evidence>
<evidence type="ECO:0000256" key="6">
    <source>
        <dbReference type="ARBA" id="ARBA00029989"/>
    </source>
</evidence>
<evidence type="ECO:0000256" key="7">
    <source>
        <dbReference type="ARBA" id="ARBA00031758"/>
    </source>
</evidence>
<dbReference type="PRINTS" id="PR00081">
    <property type="entry name" value="GDHRDH"/>
</dbReference>
<protein>
    <recommendedName>
        <fullName evidence="4">Diacetyl reductase [(S)-acetoin forming]</fullName>
        <ecNumber evidence="3">1.1.1.304</ecNumber>
    </recommendedName>
    <alternativeName>
        <fullName evidence="6">Acetoin(diacetyl) reductase</fullName>
    </alternativeName>
    <alternativeName>
        <fullName evidence="7">Meso-2,3-butanediol dehydrogenase</fullName>
    </alternativeName>
</protein>